<feature type="transmembrane region" description="Helical" evidence="2">
    <location>
        <begin position="237"/>
        <end position="258"/>
    </location>
</feature>
<keyword evidence="2" id="KW-1133">Transmembrane helix</keyword>
<evidence type="ECO:0000313" key="3">
    <source>
        <dbReference type="EMBL" id="CAB4887850.1"/>
    </source>
</evidence>
<reference evidence="3" key="1">
    <citation type="submission" date="2020-05" db="EMBL/GenBank/DDBJ databases">
        <authorList>
            <person name="Chiriac C."/>
            <person name="Salcher M."/>
            <person name="Ghai R."/>
            <person name="Kavagutti S V."/>
        </authorList>
    </citation>
    <scope>NUCLEOTIDE SEQUENCE</scope>
</reference>
<sequence>MTTTYSGDEESLAPDDTLAAGVQTDDNQADDTPADGVDSDALAADANDDGDTTGDTTGDTESAEIPNDEFTDPDDTDPDDVDDPAGLLAPPEPTQAAPAAIPFAPPFASSSADLTLLQRWATENRATNDPYVGGLLEASASRQDLSMWASLDPVEMLPHPELAGGRILRTIARLLIFLRNVAVFVPVAVTWYAIRQATDAFGAYADAQPPASQLNFLRFWQSGGDGLLGPEWRIQNIALLDAIIITGIVLATMVAGVVETRASRKSARAERVAESSRIYVALAIKKALHGSRQATPESIAESLAESLSDLLGAARMIGNAAGRLEAASVGVDAMGPKFDQFNRRLEILDQHLGGHVVKSVTDLVASVGALGKTVDGDFTRVLNEVLIGLEEVQQQLSRTSSSVEFGTKQLRDDLDAIHDRLATVTQRGRA</sequence>
<keyword evidence="2" id="KW-0472">Membrane</keyword>
<keyword evidence="2" id="KW-0812">Transmembrane</keyword>
<dbReference type="AlphaFoldDB" id="A0A6J7F465"/>
<evidence type="ECO:0000256" key="2">
    <source>
        <dbReference type="SAM" id="Phobius"/>
    </source>
</evidence>
<proteinExistence type="predicted"/>
<organism evidence="3">
    <name type="scientific">freshwater metagenome</name>
    <dbReference type="NCBI Taxonomy" id="449393"/>
    <lineage>
        <taxon>unclassified sequences</taxon>
        <taxon>metagenomes</taxon>
        <taxon>ecological metagenomes</taxon>
    </lineage>
</organism>
<feature type="compositionally biased region" description="Low complexity" evidence="1">
    <location>
        <begin position="94"/>
        <end position="104"/>
    </location>
</feature>
<feature type="transmembrane region" description="Helical" evidence="2">
    <location>
        <begin position="174"/>
        <end position="194"/>
    </location>
</feature>
<feature type="region of interest" description="Disordered" evidence="1">
    <location>
        <begin position="1"/>
        <end position="104"/>
    </location>
</feature>
<protein>
    <submittedName>
        <fullName evidence="3">Unannotated protein</fullName>
    </submittedName>
</protein>
<feature type="compositionally biased region" description="Acidic residues" evidence="1">
    <location>
        <begin position="66"/>
        <end position="83"/>
    </location>
</feature>
<name>A0A6J7F465_9ZZZZ</name>
<accession>A0A6J7F465</accession>
<evidence type="ECO:0000256" key="1">
    <source>
        <dbReference type="SAM" id="MobiDB-lite"/>
    </source>
</evidence>
<gene>
    <name evidence="3" type="ORF">UFOPK3376_02535</name>
</gene>
<dbReference type="EMBL" id="CAFBLP010000085">
    <property type="protein sequence ID" value="CAB4887850.1"/>
    <property type="molecule type" value="Genomic_DNA"/>
</dbReference>